<name>A0A210QTK5_MIZYE</name>
<dbReference type="Pfam" id="PF13445">
    <property type="entry name" value="zf-RING_UBOX"/>
    <property type="match status" value="1"/>
</dbReference>
<organism evidence="6 7">
    <name type="scientific">Mizuhopecten yessoensis</name>
    <name type="common">Japanese scallop</name>
    <name type="synonym">Patinopecten yessoensis</name>
    <dbReference type="NCBI Taxonomy" id="6573"/>
    <lineage>
        <taxon>Eukaryota</taxon>
        <taxon>Metazoa</taxon>
        <taxon>Spiralia</taxon>
        <taxon>Lophotrochozoa</taxon>
        <taxon>Mollusca</taxon>
        <taxon>Bivalvia</taxon>
        <taxon>Autobranchia</taxon>
        <taxon>Pteriomorphia</taxon>
        <taxon>Pectinida</taxon>
        <taxon>Pectinoidea</taxon>
        <taxon>Pectinidae</taxon>
        <taxon>Mizuhopecten</taxon>
    </lineage>
</organism>
<dbReference type="InterPro" id="IPR013083">
    <property type="entry name" value="Znf_RING/FYVE/PHD"/>
</dbReference>
<dbReference type="InterPro" id="IPR017907">
    <property type="entry name" value="Znf_RING_CS"/>
</dbReference>
<comment type="caution">
    <text evidence="6">The sequence shown here is derived from an EMBL/GenBank/DDBJ whole genome shotgun (WGS) entry which is preliminary data.</text>
</comment>
<dbReference type="InterPro" id="IPR001841">
    <property type="entry name" value="Znf_RING"/>
</dbReference>
<proteinExistence type="predicted"/>
<evidence type="ECO:0000256" key="1">
    <source>
        <dbReference type="ARBA" id="ARBA00022723"/>
    </source>
</evidence>
<evidence type="ECO:0000256" key="4">
    <source>
        <dbReference type="PROSITE-ProRule" id="PRU00175"/>
    </source>
</evidence>
<dbReference type="PANTHER" id="PTHR25462">
    <property type="entry name" value="BONUS, ISOFORM C-RELATED"/>
    <property type="match status" value="1"/>
</dbReference>
<gene>
    <name evidence="6" type="ORF">KP79_PYT17876</name>
</gene>
<protein>
    <submittedName>
        <fullName evidence="6">Tripartite motif-containing protein 2</fullName>
    </submittedName>
</protein>
<dbReference type="OrthoDB" id="111250at2759"/>
<dbReference type="EMBL" id="NEDP02001982">
    <property type="protein sequence ID" value="OWF52049.1"/>
    <property type="molecule type" value="Genomic_DNA"/>
</dbReference>
<dbReference type="InterPro" id="IPR027370">
    <property type="entry name" value="Znf-RING_euk"/>
</dbReference>
<dbReference type="GO" id="GO:0008270">
    <property type="term" value="F:zinc ion binding"/>
    <property type="evidence" value="ECO:0007669"/>
    <property type="project" value="UniProtKB-KW"/>
</dbReference>
<dbReference type="AlphaFoldDB" id="A0A210QTK5"/>
<evidence type="ECO:0000313" key="7">
    <source>
        <dbReference type="Proteomes" id="UP000242188"/>
    </source>
</evidence>
<dbReference type="Proteomes" id="UP000242188">
    <property type="component" value="Unassembled WGS sequence"/>
</dbReference>
<keyword evidence="1" id="KW-0479">Metal-binding</keyword>
<feature type="domain" description="RING-type" evidence="5">
    <location>
        <begin position="31"/>
        <end position="76"/>
    </location>
</feature>
<evidence type="ECO:0000313" key="6">
    <source>
        <dbReference type="EMBL" id="OWF52049.1"/>
    </source>
</evidence>
<evidence type="ECO:0000256" key="2">
    <source>
        <dbReference type="ARBA" id="ARBA00022771"/>
    </source>
</evidence>
<dbReference type="PROSITE" id="PS50089">
    <property type="entry name" value="ZF_RING_2"/>
    <property type="match status" value="1"/>
</dbReference>
<keyword evidence="2 4" id="KW-0863">Zinc-finger</keyword>
<accession>A0A210QTK5</accession>
<sequence>MSEGETADTPTIVSSDLTETHIDVDPRLTECPVCLEQLRHPNSLPCLHTFCEECLNVYITKESDTPIVSFPCPVCRAETIPVDPKEEKGNWAKQFPTNNFIIEMSRGYARKSLIHECDPCKKRDVRNIAAKVWWKESNCFYVIRALIR</sequence>
<evidence type="ECO:0000256" key="3">
    <source>
        <dbReference type="ARBA" id="ARBA00022833"/>
    </source>
</evidence>
<dbReference type="SUPFAM" id="SSF57850">
    <property type="entry name" value="RING/U-box"/>
    <property type="match status" value="1"/>
</dbReference>
<dbReference type="Gene3D" id="3.30.40.10">
    <property type="entry name" value="Zinc/RING finger domain, C3HC4 (zinc finger)"/>
    <property type="match status" value="1"/>
</dbReference>
<evidence type="ECO:0000259" key="5">
    <source>
        <dbReference type="PROSITE" id="PS50089"/>
    </source>
</evidence>
<dbReference type="PANTHER" id="PTHR25462:SF296">
    <property type="entry name" value="MEIOTIC P26, ISOFORM F"/>
    <property type="match status" value="1"/>
</dbReference>
<dbReference type="SMART" id="SM00184">
    <property type="entry name" value="RING"/>
    <property type="match status" value="1"/>
</dbReference>
<keyword evidence="3" id="KW-0862">Zinc</keyword>
<keyword evidence="7" id="KW-1185">Reference proteome</keyword>
<dbReference type="PROSITE" id="PS00518">
    <property type="entry name" value="ZF_RING_1"/>
    <property type="match status" value="1"/>
</dbReference>
<reference evidence="6 7" key="1">
    <citation type="journal article" date="2017" name="Nat. Ecol. Evol.">
        <title>Scallop genome provides insights into evolution of bilaterian karyotype and development.</title>
        <authorList>
            <person name="Wang S."/>
            <person name="Zhang J."/>
            <person name="Jiao W."/>
            <person name="Li J."/>
            <person name="Xun X."/>
            <person name="Sun Y."/>
            <person name="Guo X."/>
            <person name="Huan P."/>
            <person name="Dong B."/>
            <person name="Zhang L."/>
            <person name="Hu X."/>
            <person name="Sun X."/>
            <person name="Wang J."/>
            <person name="Zhao C."/>
            <person name="Wang Y."/>
            <person name="Wang D."/>
            <person name="Huang X."/>
            <person name="Wang R."/>
            <person name="Lv J."/>
            <person name="Li Y."/>
            <person name="Zhang Z."/>
            <person name="Liu B."/>
            <person name="Lu W."/>
            <person name="Hui Y."/>
            <person name="Liang J."/>
            <person name="Zhou Z."/>
            <person name="Hou R."/>
            <person name="Li X."/>
            <person name="Liu Y."/>
            <person name="Li H."/>
            <person name="Ning X."/>
            <person name="Lin Y."/>
            <person name="Zhao L."/>
            <person name="Xing Q."/>
            <person name="Dou J."/>
            <person name="Li Y."/>
            <person name="Mao J."/>
            <person name="Guo H."/>
            <person name="Dou H."/>
            <person name="Li T."/>
            <person name="Mu C."/>
            <person name="Jiang W."/>
            <person name="Fu Q."/>
            <person name="Fu X."/>
            <person name="Miao Y."/>
            <person name="Liu J."/>
            <person name="Yu Q."/>
            <person name="Li R."/>
            <person name="Liao H."/>
            <person name="Li X."/>
            <person name="Kong Y."/>
            <person name="Jiang Z."/>
            <person name="Chourrout D."/>
            <person name="Li R."/>
            <person name="Bao Z."/>
        </authorList>
    </citation>
    <scope>NUCLEOTIDE SEQUENCE [LARGE SCALE GENOMIC DNA]</scope>
    <source>
        <strain evidence="6 7">PY_sf001</strain>
    </source>
</reference>
<dbReference type="InterPro" id="IPR047153">
    <property type="entry name" value="TRIM45/56/19-like"/>
</dbReference>